<comment type="caution">
    <text evidence="4">The sequence shown here is derived from an EMBL/GenBank/DDBJ whole genome shotgun (WGS) entry which is preliminary data.</text>
</comment>
<sequence>MATDKAPPVLDFSAFHGDDKQARDKLIADINAACRDKGFFQLTNTSVPVSLQNDILAASKAFFDLPLEEKMTCDLRKNKYHRGYEQLGAQMLEPGTAPDKKEAVYFGEDLPADHPRVVAGDYNCGPNLYPEALGQPFRDTCTNYYKAALALAQDVMAALALGLGLEPTWFDDFVRVDPSATLRLVHYPPTPVLAPNERGVGAHRDFGCVTLLLQDSVGGLQVQDERTGNWLDVTPVPGAFVVNLGNAMMRWTNHQFTSNTHRVMNCSPHDRYSVPFFFNGNAKHILDTIPGCESRPDTSDRAYGPPLNEATYRPIVLRDFLFEQFTESYARVQKVA</sequence>
<keyword evidence="2" id="KW-0479">Metal-binding</keyword>
<evidence type="ECO:0000256" key="1">
    <source>
        <dbReference type="ARBA" id="ARBA00008056"/>
    </source>
</evidence>
<proteinExistence type="inferred from homology"/>
<keyword evidence="2" id="KW-0560">Oxidoreductase</keyword>
<dbReference type="InterPro" id="IPR044861">
    <property type="entry name" value="IPNS-like_FE2OG_OXY"/>
</dbReference>
<protein>
    <recommendedName>
        <fullName evidence="3">Fe2OG dioxygenase domain-containing protein</fullName>
    </recommendedName>
</protein>
<dbReference type="InterPro" id="IPR050231">
    <property type="entry name" value="Iron_ascorbate_oxido_reductase"/>
</dbReference>
<dbReference type="PRINTS" id="PR00682">
    <property type="entry name" value="IPNSYNTHASE"/>
</dbReference>
<comment type="similarity">
    <text evidence="1 2">Belongs to the iron/ascorbate-dependent oxidoreductase family.</text>
</comment>
<dbReference type="EMBL" id="JAWCUI010000010">
    <property type="protein sequence ID" value="KAL1900305.1"/>
    <property type="molecule type" value="Genomic_DNA"/>
</dbReference>
<name>A0ABR3ZIQ6_9PEZI</name>
<dbReference type="InterPro" id="IPR005123">
    <property type="entry name" value="Oxoglu/Fe-dep_dioxygenase_dom"/>
</dbReference>
<evidence type="ECO:0000313" key="5">
    <source>
        <dbReference type="Proteomes" id="UP001583186"/>
    </source>
</evidence>
<evidence type="ECO:0000313" key="4">
    <source>
        <dbReference type="EMBL" id="KAL1900305.1"/>
    </source>
</evidence>
<dbReference type="Pfam" id="PF03171">
    <property type="entry name" value="2OG-FeII_Oxy"/>
    <property type="match status" value="1"/>
</dbReference>
<gene>
    <name evidence="4" type="ORF">Sste5346_002616</name>
</gene>
<dbReference type="Gene3D" id="2.60.120.330">
    <property type="entry name" value="B-lactam Antibiotic, Isopenicillin N Synthase, Chain"/>
    <property type="match status" value="1"/>
</dbReference>
<organism evidence="4 5">
    <name type="scientific">Sporothrix stenoceras</name>
    <dbReference type="NCBI Taxonomy" id="5173"/>
    <lineage>
        <taxon>Eukaryota</taxon>
        <taxon>Fungi</taxon>
        <taxon>Dikarya</taxon>
        <taxon>Ascomycota</taxon>
        <taxon>Pezizomycotina</taxon>
        <taxon>Sordariomycetes</taxon>
        <taxon>Sordariomycetidae</taxon>
        <taxon>Ophiostomatales</taxon>
        <taxon>Ophiostomataceae</taxon>
        <taxon>Sporothrix</taxon>
    </lineage>
</organism>
<dbReference type="PANTHER" id="PTHR47990">
    <property type="entry name" value="2-OXOGLUTARATE (2OG) AND FE(II)-DEPENDENT OXYGENASE SUPERFAMILY PROTEIN-RELATED"/>
    <property type="match status" value="1"/>
</dbReference>
<feature type="domain" description="Fe2OG dioxygenase" evidence="3">
    <location>
        <begin position="178"/>
        <end position="280"/>
    </location>
</feature>
<dbReference type="Proteomes" id="UP001583186">
    <property type="component" value="Unassembled WGS sequence"/>
</dbReference>
<keyword evidence="5" id="KW-1185">Reference proteome</keyword>
<keyword evidence="2" id="KW-0408">Iron</keyword>
<evidence type="ECO:0000259" key="3">
    <source>
        <dbReference type="PROSITE" id="PS51471"/>
    </source>
</evidence>
<dbReference type="InterPro" id="IPR026992">
    <property type="entry name" value="DIOX_N"/>
</dbReference>
<dbReference type="InterPro" id="IPR027443">
    <property type="entry name" value="IPNS-like_sf"/>
</dbReference>
<evidence type="ECO:0000256" key="2">
    <source>
        <dbReference type="RuleBase" id="RU003682"/>
    </source>
</evidence>
<dbReference type="SUPFAM" id="SSF51197">
    <property type="entry name" value="Clavaminate synthase-like"/>
    <property type="match status" value="1"/>
</dbReference>
<reference evidence="4 5" key="1">
    <citation type="journal article" date="2024" name="IMA Fungus">
        <title>IMA Genome - F19 : A genome assembly and annotation guide to empower mycologists, including annotated draft genome sequences of Ceratocystis pirilliformis, Diaporthe australafricana, Fusarium ophioides, Paecilomyces lecythidis, and Sporothrix stenoceras.</title>
        <authorList>
            <person name="Aylward J."/>
            <person name="Wilson A.M."/>
            <person name="Visagie C.M."/>
            <person name="Spraker J."/>
            <person name="Barnes I."/>
            <person name="Buitendag C."/>
            <person name="Ceriani C."/>
            <person name="Del Mar Angel L."/>
            <person name="du Plessis D."/>
            <person name="Fuchs T."/>
            <person name="Gasser K."/>
            <person name="Kramer D."/>
            <person name="Li W."/>
            <person name="Munsamy K."/>
            <person name="Piso A."/>
            <person name="Price J.L."/>
            <person name="Sonnekus B."/>
            <person name="Thomas C."/>
            <person name="van der Nest A."/>
            <person name="van Dijk A."/>
            <person name="van Heerden A."/>
            <person name="van Vuuren N."/>
            <person name="Yilmaz N."/>
            <person name="Duong T.A."/>
            <person name="van der Merwe N.A."/>
            <person name="Wingfield M.J."/>
            <person name="Wingfield B.D."/>
        </authorList>
    </citation>
    <scope>NUCLEOTIDE SEQUENCE [LARGE SCALE GENOMIC DNA]</scope>
    <source>
        <strain evidence="4 5">CMW 5346</strain>
    </source>
</reference>
<dbReference type="Pfam" id="PF14226">
    <property type="entry name" value="DIOX_N"/>
    <property type="match status" value="1"/>
</dbReference>
<dbReference type="PROSITE" id="PS51471">
    <property type="entry name" value="FE2OG_OXY"/>
    <property type="match status" value="1"/>
</dbReference>
<accession>A0ABR3ZIQ6</accession>